<keyword evidence="3 6" id="KW-0134">Cell wall</keyword>
<dbReference type="CDD" id="cd23507">
    <property type="entry name" value="hydrophobin_I"/>
    <property type="match status" value="1"/>
</dbReference>
<dbReference type="AlphaFoldDB" id="A0A9P5NHJ6"/>
<evidence type="ECO:0000256" key="3">
    <source>
        <dbReference type="ARBA" id="ARBA00022512"/>
    </source>
</evidence>
<feature type="chain" id="PRO_5040541947" description="Hydrophobin" evidence="6">
    <location>
        <begin position="18"/>
        <end position="98"/>
    </location>
</feature>
<feature type="signal peptide" evidence="6">
    <location>
        <begin position="1"/>
        <end position="17"/>
    </location>
</feature>
<evidence type="ECO:0000256" key="6">
    <source>
        <dbReference type="RuleBase" id="RU365009"/>
    </source>
</evidence>
<proteinExistence type="inferred from homology"/>
<comment type="similarity">
    <text evidence="2 6">Belongs to the fungal hydrophobin family.</text>
</comment>
<comment type="caution">
    <text evidence="7">The sequence shown here is derived from an EMBL/GenBank/DDBJ whole genome shotgun (WGS) entry which is preliminary data.</text>
</comment>
<evidence type="ECO:0000313" key="7">
    <source>
        <dbReference type="EMBL" id="KAF8883884.1"/>
    </source>
</evidence>
<evidence type="ECO:0000256" key="2">
    <source>
        <dbReference type="ARBA" id="ARBA00010446"/>
    </source>
</evidence>
<keyword evidence="5 6" id="KW-1015">Disulfide bond</keyword>
<evidence type="ECO:0000256" key="4">
    <source>
        <dbReference type="ARBA" id="ARBA00022525"/>
    </source>
</evidence>
<evidence type="ECO:0000256" key="5">
    <source>
        <dbReference type="ARBA" id="ARBA00023157"/>
    </source>
</evidence>
<name>A0A9P5NHJ6_GYMJU</name>
<dbReference type="Proteomes" id="UP000724874">
    <property type="component" value="Unassembled WGS sequence"/>
</dbReference>
<dbReference type="SMART" id="SM00075">
    <property type="entry name" value="HYDRO"/>
    <property type="match status" value="1"/>
</dbReference>
<dbReference type="InterPro" id="IPR001338">
    <property type="entry name" value="Class_I_Hydrophobin"/>
</dbReference>
<dbReference type="GO" id="GO:0009277">
    <property type="term" value="C:fungal-type cell wall"/>
    <property type="evidence" value="ECO:0007669"/>
    <property type="project" value="InterPro"/>
</dbReference>
<gene>
    <name evidence="7" type="ORF">CPB84DRAFT_1686088</name>
</gene>
<dbReference type="Pfam" id="PF01185">
    <property type="entry name" value="Hydrophobin"/>
    <property type="match status" value="1"/>
</dbReference>
<protein>
    <recommendedName>
        <fullName evidence="6">Hydrophobin</fullName>
    </recommendedName>
</protein>
<keyword evidence="6" id="KW-0732">Signal</keyword>
<sequence>MHLSISIFLALASLAAANPVRRNTPASQCTTGGLQCCDSIQQAGSPAASALLGLLGISVQDVTVPVGITCSPITVVGAGGTSCSAQPVCCTDNSFSKC</sequence>
<organism evidence="7 8">
    <name type="scientific">Gymnopilus junonius</name>
    <name type="common">Spectacular rustgill mushroom</name>
    <name type="synonym">Gymnopilus spectabilis subsp. junonius</name>
    <dbReference type="NCBI Taxonomy" id="109634"/>
    <lineage>
        <taxon>Eukaryota</taxon>
        <taxon>Fungi</taxon>
        <taxon>Dikarya</taxon>
        <taxon>Basidiomycota</taxon>
        <taxon>Agaricomycotina</taxon>
        <taxon>Agaricomycetes</taxon>
        <taxon>Agaricomycetidae</taxon>
        <taxon>Agaricales</taxon>
        <taxon>Agaricineae</taxon>
        <taxon>Hymenogastraceae</taxon>
        <taxon>Gymnopilus</taxon>
    </lineage>
</organism>
<comment type="subcellular location">
    <subcellularLocation>
        <location evidence="1 6">Secreted</location>
        <location evidence="1 6">Cell wall</location>
    </subcellularLocation>
</comment>
<dbReference type="GO" id="GO:0005199">
    <property type="term" value="F:structural constituent of cell wall"/>
    <property type="evidence" value="ECO:0007669"/>
    <property type="project" value="InterPro"/>
</dbReference>
<accession>A0A9P5NHJ6</accession>
<evidence type="ECO:0000313" key="8">
    <source>
        <dbReference type="Proteomes" id="UP000724874"/>
    </source>
</evidence>
<reference evidence="7" key="1">
    <citation type="submission" date="2020-11" db="EMBL/GenBank/DDBJ databases">
        <authorList>
            <consortium name="DOE Joint Genome Institute"/>
            <person name="Ahrendt S."/>
            <person name="Riley R."/>
            <person name="Andreopoulos W."/>
            <person name="LaButti K."/>
            <person name="Pangilinan J."/>
            <person name="Ruiz-duenas F.J."/>
            <person name="Barrasa J.M."/>
            <person name="Sanchez-Garcia M."/>
            <person name="Camarero S."/>
            <person name="Miyauchi S."/>
            <person name="Serrano A."/>
            <person name="Linde D."/>
            <person name="Babiker R."/>
            <person name="Drula E."/>
            <person name="Ayuso-Fernandez I."/>
            <person name="Pacheco R."/>
            <person name="Padilla G."/>
            <person name="Ferreira P."/>
            <person name="Barriuso J."/>
            <person name="Kellner H."/>
            <person name="Castanera R."/>
            <person name="Alfaro M."/>
            <person name="Ramirez L."/>
            <person name="Pisabarro A.G."/>
            <person name="Kuo A."/>
            <person name="Tritt A."/>
            <person name="Lipzen A."/>
            <person name="He G."/>
            <person name="Yan M."/>
            <person name="Ng V."/>
            <person name="Cullen D."/>
            <person name="Martin F."/>
            <person name="Rosso M.-N."/>
            <person name="Henrissat B."/>
            <person name="Hibbett D."/>
            <person name="Martinez A.T."/>
            <person name="Grigoriev I.V."/>
        </authorList>
    </citation>
    <scope>NUCLEOTIDE SEQUENCE</scope>
    <source>
        <strain evidence="7">AH 44721</strain>
    </source>
</reference>
<keyword evidence="4 6" id="KW-0964">Secreted</keyword>
<dbReference type="EMBL" id="JADNYJ010000112">
    <property type="protein sequence ID" value="KAF8883884.1"/>
    <property type="molecule type" value="Genomic_DNA"/>
</dbReference>
<keyword evidence="8" id="KW-1185">Reference proteome</keyword>
<dbReference type="OrthoDB" id="4225815at2759"/>
<evidence type="ECO:0000256" key="1">
    <source>
        <dbReference type="ARBA" id="ARBA00004191"/>
    </source>
</evidence>